<organism evidence="3">
    <name type="scientific">Absidia glauca</name>
    <name type="common">Pin mould</name>
    <dbReference type="NCBI Taxonomy" id="4829"/>
    <lineage>
        <taxon>Eukaryota</taxon>
        <taxon>Fungi</taxon>
        <taxon>Fungi incertae sedis</taxon>
        <taxon>Mucoromycota</taxon>
        <taxon>Mucoromycotina</taxon>
        <taxon>Mucoromycetes</taxon>
        <taxon>Mucorales</taxon>
        <taxon>Cunninghamellaceae</taxon>
        <taxon>Absidia</taxon>
    </lineage>
</organism>
<reference evidence="3" key="1">
    <citation type="submission" date="2016-04" db="EMBL/GenBank/DDBJ databases">
        <authorList>
            <person name="Evans L.H."/>
            <person name="Alamgir A."/>
            <person name="Owens N."/>
            <person name="Weber N.D."/>
            <person name="Virtaneva K."/>
            <person name="Barbian K."/>
            <person name="Babar A."/>
            <person name="Rosenke K."/>
        </authorList>
    </citation>
    <scope>NUCLEOTIDE SEQUENCE [LARGE SCALE GENOMIC DNA]</scope>
    <source>
        <strain evidence="3">CBS 101.48</strain>
    </source>
</reference>
<proteinExistence type="predicted"/>
<feature type="chain" id="PRO_5007843477" evidence="2">
    <location>
        <begin position="21"/>
        <end position="204"/>
    </location>
</feature>
<name>A0A163JUB4_ABSGL</name>
<dbReference type="InParanoid" id="A0A163JUB4"/>
<evidence type="ECO:0000256" key="2">
    <source>
        <dbReference type="SAM" id="SignalP"/>
    </source>
</evidence>
<dbReference type="AlphaFoldDB" id="A0A163JUB4"/>
<dbReference type="OrthoDB" id="5564519at2759"/>
<gene>
    <name evidence="3" type="primary">ABSGL_09416.1 scaffold 11253</name>
</gene>
<sequence length="204" mass="21725">MKSTLITLTAVASLVGYTQATVTFKEPWSKSKAWKAGEKAEVKWMSDAADTDKMCDIQMLNGDKLNSNVVAMVTDPKAPVKCGANQFEIAPLNDFKSGEYWLHGTTHYPSAQVPKDGKNKQNDATQKGPVSSHALAQSSSGSSSSVSKSASASSVPSNVDHHNSDHENKAASPEKKASGEGQNYSLDMNLVMWLVSGLAYALTG</sequence>
<protein>
    <submittedName>
        <fullName evidence="3">Uncharacterized protein</fullName>
    </submittedName>
</protein>
<keyword evidence="4" id="KW-1185">Reference proteome</keyword>
<dbReference type="OMA" id="THYPSAQ"/>
<feature type="compositionally biased region" description="Basic and acidic residues" evidence="1">
    <location>
        <begin position="159"/>
        <end position="178"/>
    </location>
</feature>
<dbReference type="Proteomes" id="UP000078561">
    <property type="component" value="Unassembled WGS sequence"/>
</dbReference>
<evidence type="ECO:0000313" key="3">
    <source>
        <dbReference type="EMBL" id="SAM03574.1"/>
    </source>
</evidence>
<feature type="region of interest" description="Disordered" evidence="1">
    <location>
        <begin position="107"/>
        <end position="180"/>
    </location>
</feature>
<feature type="compositionally biased region" description="Low complexity" evidence="1">
    <location>
        <begin position="130"/>
        <end position="158"/>
    </location>
</feature>
<accession>A0A163JUB4</accession>
<dbReference type="STRING" id="4829.A0A163JUB4"/>
<dbReference type="EMBL" id="LT554210">
    <property type="protein sequence ID" value="SAM03574.1"/>
    <property type="molecule type" value="Genomic_DNA"/>
</dbReference>
<keyword evidence="2" id="KW-0732">Signal</keyword>
<evidence type="ECO:0000313" key="4">
    <source>
        <dbReference type="Proteomes" id="UP000078561"/>
    </source>
</evidence>
<feature type="signal peptide" evidence="2">
    <location>
        <begin position="1"/>
        <end position="20"/>
    </location>
</feature>
<evidence type="ECO:0000256" key="1">
    <source>
        <dbReference type="SAM" id="MobiDB-lite"/>
    </source>
</evidence>